<feature type="compositionally biased region" description="Polar residues" evidence="1">
    <location>
        <begin position="499"/>
        <end position="508"/>
    </location>
</feature>
<evidence type="ECO:0000313" key="4">
    <source>
        <dbReference type="Proteomes" id="UP000591948"/>
    </source>
</evidence>
<feature type="transmembrane region" description="Helical" evidence="2">
    <location>
        <begin position="325"/>
        <end position="347"/>
    </location>
</feature>
<dbReference type="Proteomes" id="UP000591948">
    <property type="component" value="Unassembled WGS sequence"/>
</dbReference>
<dbReference type="Pfam" id="PF09586">
    <property type="entry name" value="YfhO"/>
    <property type="match status" value="1"/>
</dbReference>
<feature type="transmembrane region" description="Helical" evidence="2">
    <location>
        <begin position="128"/>
        <end position="148"/>
    </location>
</feature>
<evidence type="ECO:0000313" key="3">
    <source>
        <dbReference type="EMBL" id="GFP26694.1"/>
    </source>
</evidence>
<feature type="transmembrane region" description="Helical" evidence="2">
    <location>
        <begin position="1070"/>
        <end position="1093"/>
    </location>
</feature>
<keyword evidence="2" id="KW-0472">Membrane</keyword>
<organism evidence="3 4">
    <name type="scientific">Candidatus Hakubella thermalkaliphila</name>
    <dbReference type="NCBI Taxonomy" id="2754717"/>
    <lineage>
        <taxon>Bacteria</taxon>
        <taxon>Bacillati</taxon>
        <taxon>Actinomycetota</taxon>
        <taxon>Actinomycetota incertae sedis</taxon>
        <taxon>Candidatus Hakubellales</taxon>
        <taxon>Candidatus Hakubellaceae</taxon>
        <taxon>Candidatus Hakubella</taxon>
    </lineage>
</organism>
<keyword evidence="2" id="KW-0812">Transmembrane</keyword>
<feature type="transmembrane region" description="Helical" evidence="2">
    <location>
        <begin position="367"/>
        <end position="389"/>
    </location>
</feature>
<feature type="transmembrane region" description="Helical" evidence="2">
    <location>
        <begin position="419"/>
        <end position="437"/>
    </location>
</feature>
<evidence type="ECO:0000256" key="2">
    <source>
        <dbReference type="SAM" id="Phobius"/>
    </source>
</evidence>
<keyword evidence="2" id="KW-1133">Transmembrane helix</keyword>
<feature type="transmembrane region" description="Helical" evidence="2">
    <location>
        <begin position="621"/>
        <end position="640"/>
    </location>
</feature>
<feature type="transmembrane region" description="Helical" evidence="2">
    <location>
        <begin position="568"/>
        <end position="588"/>
    </location>
</feature>
<protein>
    <recommendedName>
        <fullName evidence="5">Membrane protein YfhO</fullName>
    </recommendedName>
</protein>
<feature type="transmembrane region" description="Helical" evidence="2">
    <location>
        <begin position="521"/>
        <end position="543"/>
    </location>
</feature>
<feature type="region of interest" description="Disordered" evidence="1">
    <location>
        <begin position="487"/>
        <end position="516"/>
    </location>
</feature>
<feature type="region of interest" description="Disordered" evidence="1">
    <location>
        <begin position="265"/>
        <end position="305"/>
    </location>
</feature>
<dbReference type="AlphaFoldDB" id="A0A6V8P533"/>
<evidence type="ECO:0008006" key="5">
    <source>
        <dbReference type="Google" id="ProtNLM"/>
    </source>
</evidence>
<feature type="transmembrane region" description="Helical" evidence="2">
    <location>
        <begin position="457"/>
        <end position="476"/>
    </location>
</feature>
<feature type="compositionally biased region" description="Basic and acidic residues" evidence="1">
    <location>
        <begin position="276"/>
        <end position="305"/>
    </location>
</feature>
<dbReference type="RefSeq" id="WP_176232921.1">
    <property type="nucleotide sequence ID" value="NZ_BLRY01000003.1"/>
</dbReference>
<dbReference type="InterPro" id="IPR018580">
    <property type="entry name" value="Uncharacterised_YfhO"/>
</dbReference>
<feature type="transmembrane region" description="Helical" evidence="2">
    <location>
        <begin position="12"/>
        <end position="31"/>
    </location>
</feature>
<proteinExistence type="predicted"/>
<feature type="transmembrane region" description="Helical" evidence="2">
    <location>
        <begin position="225"/>
        <end position="244"/>
    </location>
</feature>
<dbReference type="PANTHER" id="PTHR38454">
    <property type="entry name" value="INTEGRAL MEMBRANE PROTEIN-RELATED"/>
    <property type="match status" value="1"/>
</dbReference>
<name>A0A6V8P533_9ACTN</name>
<dbReference type="PANTHER" id="PTHR38454:SF1">
    <property type="entry name" value="INTEGRAL MEMBRANE PROTEIN"/>
    <property type="match status" value="1"/>
</dbReference>
<comment type="caution">
    <text evidence="3">The sequence shown here is derived from an EMBL/GenBank/DDBJ whole genome shotgun (WGS) entry which is preliminary data.</text>
</comment>
<reference evidence="3 4" key="1">
    <citation type="journal article" date="2020" name="Front. Microbiol.">
        <title>Single-cell genomics of novel Actinobacteria with the Wood-Ljungdahl pathway discovered in a serpentinizing system.</title>
        <authorList>
            <person name="Merino N."/>
            <person name="Kawai M."/>
            <person name="Boyd E.S."/>
            <person name="Colman D.R."/>
            <person name="McGlynn S.E."/>
            <person name="Nealson K.H."/>
            <person name="Kurokawa K."/>
            <person name="Hongoh Y."/>
        </authorList>
    </citation>
    <scope>NUCLEOTIDE SEQUENCE [LARGE SCALE GENOMIC DNA]</scope>
    <source>
        <strain evidence="3 4">S33</strain>
    </source>
</reference>
<evidence type="ECO:0000256" key="1">
    <source>
        <dbReference type="SAM" id="MobiDB-lite"/>
    </source>
</evidence>
<keyword evidence="4" id="KW-1185">Reference proteome</keyword>
<dbReference type="EMBL" id="BLRY01000003">
    <property type="protein sequence ID" value="GFP26694.1"/>
    <property type="molecule type" value="Genomic_DNA"/>
</dbReference>
<feature type="transmembrane region" description="Helical" evidence="2">
    <location>
        <begin position="155"/>
        <end position="175"/>
    </location>
</feature>
<sequence length="1106" mass="124092">MTKDSSSIKEYAVIILALSLLVIVFLWRIFFLGEVLLPADLVNAGNAPWALAEQNRTPPGTRIHNRELGDPIIIYYPTKSFVENSLEGGEFPLWNPYAFAGYPFVQRFTTNVLNPLEFFHYIFPTRYAVGYATALRLLLAGIFMYGLARYLRMSPLGSFLAAAIFMFNANTVVWLEFSAHLRGQLYTPLILFFFIRAIDKSDLRSLLLGGIVYGLQSMSGIPQTIQHTAIAIGVFVLVEIIYRLRSQDPWSKTLPLGPSDIWVSSDAGRAPQSRTIAERTLPRKRTAREDSGPPDSTREETPLSKKEAGRLPALWRTFSWRALPVVYGAALALVALLVGMAFILPFYEGLHASIRMEQTRGLAGSNFSFLLTLILPLYRALIGGGGLIRGNFTETVRYVGLLPLFLAALATFQIRRKEVLYAFLLGLVVILVAAGTPLEDALANTIPFFDKGNILRILALLPISLSLLAGFGLSYLESWTGQNRSTNHSLLKPQPKGNPDSSASSPNTAIPDMNRRTSPGMLRLTLTTIFLAALLSGAAAWTFHRVEGLPLSLRHLESWLPLLSDRPLLHFVIFLSASVLVLLAYGLWVRSRQVKQGKSKLKATSLVSLGHRGLRGPVLKWTLLAFFPLLTIADLFAFGIDYNTTSPPDQIYFSTPGLEMVKEDPGIFRVLGIGHALPSNSAWVYSLQDAEGYDPILPQRYADFIAFTQGKGSIAINGKMRIDQLYPRLLQLLNIRFIFSDSYLTSRGYFVDQLEEAQVQADQPEMVKPGNWHFQEHHIPMILTSPNSTISFRTRLPDFPAQLIFYLSTDPATWNEEEGDGVIYRILLQPVEEESPQEEGNPGEGQTDLDQVEKVGKTEIFVQHIDPINNQADRRWYRQMIDLSPWMGQEVILTLVTEAGANDQNDSPGWGNPMIVPPGWIDSLALAYDREIKVYRYLEEQPRAFLVYRSRIIPEDRKILETLFYDPTFQLQQEVILEKGKTLGQGGSLTSSPPMPPEVEIVKYRQNEIILRARPEQESYLVVLDSYHPDWQAFVNGQEEKLLRANYNFRALYLPPGEHLVRLVYRPRDLMIGVTVSALSLGAALALLTYLGWKHKKSAQGETQKG</sequence>
<gene>
    <name evidence="3" type="ORF">HKBW3S33_00109</name>
</gene>
<accession>A0A6V8P533</accession>